<gene>
    <name evidence="2" type="ORF">PTRA_a1555</name>
</gene>
<keyword evidence="1" id="KW-0812">Transmembrane</keyword>
<protein>
    <recommendedName>
        <fullName evidence="4">Phage abortive infection protein</fullName>
    </recommendedName>
</protein>
<keyword evidence="1" id="KW-0472">Membrane</keyword>
<dbReference type="PATRIC" id="fig|1315283.4.peg.1347"/>
<dbReference type="EMBL" id="CP011034">
    <property type="protein sequence ID" value="ALS32753.1"/>
    <property type="molecule type" value="Genomic_DNA"/>
</dbReference>
<name>A0A0U2WYI8_9GAMM</name>
<reference evidence="2 3" key="1">
    <citation type="submission" date="2015-03" db="EMBL/GenBank/DDBJ databases">
        <authorList>
            <person name="Murphy D."/>
        </authorList>
    </citation>
    <scope>NUCLEOTIDE SEQUENCE [LARGE SCALE GENOMIC DNA]</scope>
    <source>
        <strain evidence="2 3">KMM 520</strain>
    </source>
</reference>
<accession>A0A0U2WYI8</accession>
<evidence type="ECO:0000313" key="2">
    <source>
        <dbReference type="EMBL" id="ALS32753.1"/>
    </source>
</evidence>
<evidence type="ECO:0000256" key="1">
    <source>
        <dbReference type="SAM" id="Phobius"/>
    </source>
</evidence>
<evidence type="ECO:0008006" key="4">
    <source>
        <dbReference type="Google" id="ProtNLM"/>
    </source>
</evidence>
<dbReference type="AlphaFoldDB" id="A0A0U2WYI8"/>
<evidence type="ECO:0000313" key="3">
    <source>
        <dbReference type="Proteomes" id="UP000065261"/>
    </source>
</evidence>
<keyword evidence="1" id="KW-1133">Transmembrane helix</keyword>
<dbReference type="KEGG" id="ptn:PTRA_a1555"/>
<feature type="transmembrane region" description="Helical" evidence="1">
    <location>
        <begin position="20"/>
        <end position="38"/>
    </location>
</feature>
<dbReference type="RefSeq" id="WP_058373181.1">
    <property type="nucleotide sequence ID" value="NZ_CP011034.1"/>
</dbReference>
<proteinExistence type="predicted"/>
<organism evidence="2">
    <name type="scientific">Pseudoalteromonas translucida KMM 520</name>
    <dbReference type="NCBI Taxonomy" id="1315283"/>
    <lineage>
        <taxon>Bacteria</taxon>
        <taxon>Pseudomonadati</taxon>
        <taxon>Pseudomonadota</taxon>
        <taxon>Gammaproteobacteria</taxon>
        <taxon>Alteromonadales</taxon>
        <taxon>Pseudoalteromonadaceae</taxon>
        <taxon>Pseudoalteromonas</taxon>
    </lineage>
</organism>
<sequence length="250" mass="28892">MLKWLDKCLDNLKSPYWEFYILVGAVIFGISGSIVIFIDPNGSAEKFNNIASFLGGLFTVIGVIIAFIAYERSKVQHKKNRLLDIQSEIEFEILPKLVNSMNSCLHHGVYSLRVIRNGEAINNETITKILKNIDELSIIRKELETKTGYLNKLGGLKSNYEDSYEELNLLICMIIHLYKAQIEYIKSEPKKLEELELRLKMAFSTYPFFSRYVVNVIESDKEHISKVLLMRCKLESKISDVYKYYGLKPN</sequence>
<feature type="transmembrane region" description="Helical" evidence="1">
    <location>
        <begin position="50"/>
        <end position="70"/>
    </location>
</feature>
<dbReference type="Proteomes" id="UP000065261">
    <property type="component" value="Chromosome I"/>
</dbReference>